<comment type="similarity">
    <text evidence="5">In the N-terminal section; belongs to the DHBP synthase family.</text>
</comment>
<dbReference type="PANTHER" id="PTHR21327">
    <property type="entry name" value="GTP CYCLOHYDROLASE II-RELATED"/>
    <property type="match status" value="1"/>
</dbReference>
<proteinExistence type="inferred from homology"/>
<dbReference type="Pfam" id="PF00926">
    <property type="entry name" value="DHBP_synthase"/>
    <property type="match status" value="1"/>
</dbReference>
<dbReference type="NCBIfam" id="TIGR00506">
    <property type="entry name" value="ribB"/>
    <property type="match status" value="1"/>
</dbReference>
<dbReference type="Gene3D" id="3.40.50.10990">
    <property type="entry name" value="GTP cyclohydrolase II"/>
    <property type="match status" value="1"/>
</dbReference>
<comment type="cofactor">
    <cofactor evidence="14">
        <name>Mg(2+)</name>
        <dbReference type="ChEBI" id="CHEBI:18420"/>
    </cofactor>
    <cofactor evidence="14">
        <name>Mn(2+)</name>
        <dbReference type="ChEBI" id="CHEBI:29035"/>
    </cofactor>
    <text evidence="14">Binds 2 divalent metal cations per subunit. Magnesium or manganese.</text>
</comment>
<dbReference type="GO" id="GO:0030145">
    <property type="term" value="F:manganese ion binding"/>
    <property type="evidence" value="ECO:0007669"/>
    <property type="project" value="UniProtKB-UniRule"/>
</dbReference>
<dbReference type="Gene3D" id="3.90.870.10">
    <property type="entry name" value="DHBP synthase"/>
    <property type="match status" value="1"/>
</dbReference>
<evidence type="ECO:0000256" key="9">
    <source>
        <dbReference type="ARBA" id="ARBA00022619"/>
    </source>
</evidence>
<comment type="function">
    <text evidence="3 14">Catalyzes the conversion of D-ribulose 5-phosphate to formate and 3,4-dihydroxy-2-butanone 4-phosphate.</text>
</comment>
<feature type="binding site" evidence="14">
    <location>
        <position position="89"/>
    </location>
    <ligand>
        <name>Mg(2+)</name>
        <dbReference type="ChEBI" id="CHEBI:18420"/>
        <label>2</label>
    </ligand>
</feature>
<feature type="binding site" evidence="14">
    <location>
        <position position="204"/>
    </location>
    <ligand>
        <name>Mg(2+)</name>
        <dbReference type="ChEBI" id="CHEBI:18420"/>
        <label>2</label>
    </ligand>
</feature>
<evidence type="ECO:0000256" key="14">
    <source>
        <dbReference type="HAMAP-Rule" id="MF_00180"/>
    </source>
</evidence>
<dbReference type="AlphaFoldDB" id="A0A6J4SAR6"/>
<evidence type="ECO:0000259" key="15">
    <source>
        <dbReference type="Pfam" id="PF00925"/>
    </source>
</evidence>
<dbReference type="GO" id="GO:0009231">
    <property type="term" value="P:riboflavin biosynthetic process"/>
    <property type="evidence" value="ECO:0007669"/>
    <property type="project" value="UniProtKB-UniRule"/>
</dbReference>
<dbReference type="PANTHER" id="PTHR21327:SF34">
    <property type="entry name" value="3,4-DIHYDROXY-2-BUTANONE 4-PHOSPHATE SYNTHASE"/>
    <property type="match status" value="1"/>
</dbReference>
<comment type="cofactor">
    <cofactor evidence="2">
        <name>Mn(2+)</name>
        <dbReference type="ChEBI" id="CHEBI:29035"/>
    </cofactor>
</comment>
<comment type="catalytic activity">
    <reaction evidence="1 14">
        <text>D-ribulose 5-phosphate = (2S)-2-hydroxy-3-oxobutyl phosphate + formate + H(+)</text>
        <dbReference type="Rhea" id="RHEA:18457"/>
        <dbReference type="ChEBI" id="CHEBI:15378"/>
        <dbReference type="ChEBI" id="CHEBI:15740"/>
        <dbReference type="ChEBI" id="CHEBI:58121"/>
        <dbReference type="ChEBI" id="CHEBI:58830"/>
        <dbReference type="EC" id="4.1.99.12"/>
    </reaction>
</comment>
<evidence type="ECO:0000256" key="6">
    <source>
        <dbReference type="ARBA" id="ARBA00008976"/>
    </source>
</evidence>
<evidence type="ECO:0000256" key="12">
    <source>
        <dbReference type="ARBA" id="ARBA00023211"/>
    </source>
</evidence>
<feature type="binding site" evidence="14">
    <location>
        <position position="89"/>
    </location>
    <ligand>
        <name>Mg(2+)</name>
        <dbReference type="ChEBI" id="CHEBI:18420"/>
        <label>1</label>
    </ligand>
</feature>
<evidence type="ECO:0000313" key="16">
    <source>
        <dbReference type="EMBL" id="CAA9487649.1"/>
    </source>
</evidence>
<keyword evidence="11 14" id="KW-0460">Magnesium</keyword>
<dbReference type="SUPFAM" id="SSF142695">
    <property type="entry name" value="RibA-like"/>
    <property type="match status" value="1"/>
</dbReference>
<dbReference type="RefSeq" id="WP_294171302.1">
    <property type="nucleotide sequence ID" value="NZ_CADCVZ010000001.1"/>
</dbReference>
<dbReference type="UniPathway" id="UPA00275">
    <property type="reaction ID" value="UER00399"/>
</dbReference>
<dbReference type="InterPro" id="IPR036144">
    <property type="entry name" value="RibA-like_sf"/>
</dbReference>
<evidence type="ECO:0000256" key="10">
    <source>
        <dbReference type="ARBA" id="ARBA00022723"/>
    </source>
</evidence>
<dbReference type="GO" id="GO:0000287">
    <property type="term" value="F:magnesium ion binding"/>
    <property type="evidence" value="ECO:0007669"/>
    <property type="project" value="UniProtKB-UniRule"/>
</dbReference>
<reference evidence="16" key="1">
    <citation type="submission" date="2020-02" db="EMBL/GenBank/DDBJ databases">
        <authorList>
            <person name="Meier V. D."/>
        </authorList>
    </citation>
    <scope>NUCLEOTIDE SEQUENCE</scope>
    <source>
        <strain evidence="16">AVDCRST_MAG09</strain>
    </source>
</reference>
<keyword evidence="16" id="KW-0378">Hydrolase</keyword>
<comment type="similarity">
    <text evidence="14">Belongs to the DHBP synthase family.</text>
</comment>
<evidence type="ECO:0000256" key="7">
    <source>
        <dbReference type="ARBA" id="ARBA00012153"/>
    </source>
</evidence>
<evidence type="ECO:0000256" key="5">
    <source>
        <dbReference type="ARBA" id="ARBA00005520"/>
    </source>
</evidence>
<gene>
    <name evidence="14" type="primary">ribB</name>
    <name evidence="16" type="ORF">AVDCRST_MAG09-629</name>
</gene>
<feature type="site" description="Essential for catalytic activity" evidence="14">
    <location>
        <position position="187"/>
    </location>
</feature>
<evidence type="ECO:0000256" key="8">
    <source>
        <dbReference type="ARBA" id="ARBA00018836"/>
    </source>
</evidence>
<dbReference type="EMBL" id="CADCVZ010000001">
    <property type="protein sequence ID" value="CAA9487649.1"/>
    <property type="molecule type" value="Genomic_DNA"/>
</dbReference>
<keyword evidence="12 14" id="KW-0464">Manganese</keyword>
<dbReference type="GO" id="GO:0008686">
    <property type="term" value="F:3,4-dihydroxy-2-butanone-4-phosphate synthase activity"/>
    <property type="evidence" value="ECO:0007669"/>
    <property type="project" value="UniProtKB-UniRule"/>
</dbReference>
<accession>A0A6J4SAR6</accession>
<comment type="pathway">
    <text evidence="4 14">Cofactor biosynthesis; riboflavin biosynthesis; 2-hydroxy-3-oxobutyl phosphate from D-ribulose 5-phosphate: step 1/1.</text>
</comment>
<dbReference type="GO" id="GO:0005829">
    <property type="term" value="C:cytosol"/>
    <property type="evidence" value="ECO:0007669"/>
    <property type="project" value="TreeGrafter"/>
</dbReference>
<dbReference type="EC" id="4.1.99.12" evidence="7 14"/>
<dbReference type="Pfam" id="PF00925">
    <property type="entry name" value="GTP_cyclohydro2"/>
    <property type="match status" value="1"/>
</dbReference>
<keyword evidence="13 14" id="KW-0456">Lyase</keyword>
<comment type="subunit">
    <text evidence="14">Homodimer.</text>
</comment>
<keyword evidence="10 14" id="KW-0479">Metal-binding</keyword>
<sequence>MSSSLIDRLAAIIDTGEVSRAGLARAAGLHPNSLRKLGSPEWNPTADTLVRLEKLLKRGTAEVLVGAEQIIDEARNGRMFILVDDDDRENEGDLVIPAQMATPDAINFMARHGRGLICLALRADRVEQLQLPLMARANGTRHETAFTVSIEARHGVTTGISAADRARTVAVAIDSANGPDALVSPGHVFPLVARPGGVLVRAGHTEAAVDVSRLAGLNPSGVICEIMREDGTMARLDDLVEFALTHGLKIGTIRDLIAYRLKKDNMVERVAQTGFIGGSGAEWQAQVFRDKATGAEQLALVHGPLDTSRPVLVRMHSLDLFADLLRERGERSGLLAGAMKMIEAEGSGVIVALHAAAPGSLSRAADRRSGKEVAGGDMLRDYGIGAQILAALNVHDMILLTNTQHSPVALGGYGLAIVEERGIDCGAEPAAERETVLRQSSGQA</sequence>
<dbReference type="SUPFAM" id="SSF55821">
    <property type="entry name" value="YrdC/RibB"/>
    <property type="match status" value="1"/>
</dbReference>
<dbReference type="FunFam" id="3.90.870.10:FF:000001">
    <property type="entry name" value="Riboflavin biosynthesis protein RibBA"/>
    <property type="match status" value="1"/>
</dbReference>
<dbReference type="InterPro" id="IPR000422">
    <property type="entry name" value="DHBP_synthase_RibB"/>
</dbReference>
<feature type="binding site" evidence="14">
    <location>
        <begin position="88"/>
        <end position="89"/>
    </location>
    <ligand>
        <name>D-ribulose 5-phosphate</name>
        <dbReference type="ChEBI" id="CHEBI:58121"/>
    </ligand>
</feature>
<dbReference type="HAMAP" id="MF_00180">
    <property type="entry name" value="RibB"/>
    <property type="match status" value="1"/>
</dbReference>
<feature type="domain" description="GTP cyclohydrolase II" evidence="15">
    <location>
        <begin position="281"/>
        <end position="420"/>
    </location>
</feature>
<evidence type="ECO:0000256" key="13">
    <source>
        <dbReference type="ARBA" id="ARBA00023239"/>
    </source>
</evidence>
<feature type="site" description="Essential for catalytic activity" evidence="14">
    <location>
        <position position="225"/>
    </location>
</feature>
<evidence type="ECO:0000256" key="11">
    <source>
        <dbReference type="ARBA" id="ARBA00022842"/>
    </source>
</evidence>
<evidence type="ECO:0000256" key="2">
    <source>
        <dbReference type="ARBA" id="ARBA00001936"/>
    </source>
</evidence>
<protein>
    <recommendedName>
        <fullName evidence="8 14">3,4-dihydroxy-2-butanone 4-phosphate synthase</fullName>
        <shortName evidence="14">DHBP synthase</shortName>
        <ecNumber evidence="7 14">4.1.99.12</ecNumber>
    </recommendedName>
</protein>
<evidence type="ECO:0000256" key="1">
    <source>
        <dbReference type="ARBA" id="ARBA00000141"/>
    </source>
</evidence>
<feature type="binding site" evidence="14">
    <location>
        <position position="93"/>
    </location>
    <ligand>
        <name>D-ribulose 5-phosphate</name>
        <dbReference type="ChEBI" id="CHEBI:58121"/>
    </ligand>
</feature>
<dbReference type="GO" id="GO:0003935">
    <property type="term" value="F:GTP cyclohydrolase II activity"/>
    <property type="evidence" value="ECO:0007669"/>
    <property type="project" value="TreeGrafter"/>
</dbReference>
<name>A0A6J4SAR6_9SPHN</name>
<dbReference type="InterPro" id="IPR032677">
    <property type="entry name" value="GTP_cyclohydro_II"/>
</dbReference>
<evidence type="ECO:0000256" key="4">
    <source>
        <dbReference type="ARBA" id="ARBA00004904"/>
    </source>
</evidence>
<dbReference type="InterPro" id="IPR017945">
    <property type="entry name" value="DHBP_synth_RibB-like_a/b_dom"/>
</dbReference>
<feature type="binding site" evidence="14">
    <location>
        <begin position="201"/>
        <end position="205"/>
    </location>
    <ligand>
        <name>D-ribulose 5-phosphate</name>
        <dbReference type="ChEBI" id="CHEBI:58121"/>
    </ligand>
</feature>
<keyword evidence="9 14" id="KW-0686">Riboflavin biosynthesis</keyword>
<evidence type="ECO:0000256" key="3">
    <source>
        <dbReference type="ARBA" id="ARBA00002284"/>
    </source>
</evidence>
<comment type="similarity">
    <text evidence="6">In the C-terminal section; belongs to the GTP cyclohydrolase II family.</text>
</comment>
<organism evidence="16">
    <name type="scientific">uncultured Sphingomonas sp</name>
    <dbReference type="NCBI Taxonomy" id="158754"/>
    <lineage>
        <taxon>Bacteria</taxon>
        <taxon>Pseudomonadati</taxon>
        <taxon>Pseudomonadota</taxon>
        <taxon>Alphaproteobacteria</taxon>
        <taxon>Sphingomonadales</taxon>
        <taxon>Sphingomonadaceae</taxon>
        <taxon>Sphingomonas</taxon>
        <taxon>environmental samples</taxon>
    </lineage>
</organism>